<evidence type="ECO:0000313" key="3">
    <source>
        <dbReference type="Proteomes" id="UP000070501"/>
    </source>
</evidence>
<feature type="compositionally biased region" description="Acidic residues" evidence="1">
    <location>
        <begin position="247"/>
        <end position="260"/>
    </location>
</feature>
<dbReference type="AlphaFoldDB" id="A0A136JD45"/>
<dbReference type="InParanoid" id="A0A136JD45"/>
<feature type="compositionally biased region" description="Low complexity" evidence="1">
    <location>
        <begin position="1"/>
        <end position="12"/>
    </location>
</feature>
<feature type="compositionally biased region" description="Low complexity" evidence="1">
    <location>
        <begin position="31"/>
        <end position="44"/>
    </location>
</feature>
<feature type="region of interest" description="Disordered" evidence="1">
    <location>
        <begin position="221"/>
        <end position="260"/>
    </location>
</feature>
<dbReference type="Proteomes" id="UP000070501">
    <property type="component" value="Unassembled WGS sequence"/>
</dbReference>
<sequence length="308" mass="32488">MAPSKAAATAAAVPGGNASSQHQSRKRKLSATNTPTTTAAPTKATRSDAAGAKSIISASTKDQDRSKSKKQQGQNQNPTSKRKPQPPRPSVPYTLATATALPSDDADGQRALRSLEKSNKSGGEYAVQIQSVLSSSKMQKKVASVLRHLSGPAAGGEGGAGEEVSQPENLRVVVLRAKACDAGKLVSIAEIAKREIEKSGGRGGVGGTWYQYVSVGEELEQRERAGPGHTSVVEESVVDGGSGRDENDADEEGGDDDEDDFEIMKTRFERAIEGKPLVRGVPVMALFLSRAPLDELRRRFGEQTNAPP</sequence>
<protein>
    <recommendedName>
        <fullName evidence="4">DNA/RNA-binding protein Alba-like domain-containing protein</fullName>
    </recommendedName>
</protein>
<dbReference type="OrthoDB" id="424402at2759"/>
<reference evidence="3" key="1">
    <citation type="submission" date="2016-02" db="EMBL/GenBank/DDBJ databases">
        <title>Draft genome sequence of Microdochium bolleyi, a fungal endophyte of beachgrass.</title>
        <authorList>
            <consortium name="DOE Joint Genome Institute"/>
            <person name="David A.S."/>
            <person name="May G."/>
            <person name="Haridas S."/>
            <person name="Lim J."/>
            <person name="Wang M."/>
            <person name="Labutti K."/>
            <person name="Lipzen A."/>
            <person name="Barry K."/>
            <person name="Grigoriev I.V."/>
        </authorList>
    </citation>
    <scope>NUCLEOTIDE SEQUENCE [LARGE SCALE GENOMIC DNA]</scope>
    <source>
        <strain evidence="3">J235TASD1</strain>
    </source>
</reference>
<evidence type="ECO:0008006" key="4">
    <source>
        <dbReference type="Google" id="ProtNLM"/>
    </source>
</evidence>
<keyword evidence="3" id="KW-1185">Reference proteome</keyword>
<proteinExistence type="predicted"/>
<gene>
    <name evidence="2" type="ORF">Micbo1qcDRAFT_230408</name>
</gene>
<evidence type="ECO:0000313" key="2">
    <source>
        <dbReference type="EMBL" id="KXJ95072.1"/>
    </source>
</evidence>
<organism evidence="2 3">
    <name type="scientific">Microdochium bolleyi</name>
    <dbReference type="NCBI Taxonomy" id="196109"/>
    <lineage>
        <taxon>Eukaryota</taxon>
        <taxon>Fungi</taxon>
        <taxon>Dikarya</taxon>
        <taxon>Ascomycota</taxon>
        <taxon>Pezizomycotina</taxon>
        <taxon>Sordariomycetes</taxon>
        <taxon>Xylariomycetidae</taxon>
        <taxon>Xylariales</taxon>
        <taxon>Microdochiaceae</taxon>
        <taxon>Microdochium</taxon>
    </lineage>
</organism>
<evidence type="ECO:0000256" key="1">
    <source>
        <dbReference type="SAM" id="MobiDB-lite"/>
    </source>
</evidence>
<name>A0A136JD45_9PEZI</name>
<feature type="region of interest" description="Disordered" evidence="1">
    <location>
        <begin position="1"/>
        <end position="110"/>
    </location>
</feature>
<accession>A0A136JD45</accession>
<dbReference type="EMBL" id="KQ964246">
    <property type="protein sequence ID" value="KXJ95072.1"/>
    <property type="molecule type" value="Genomic_DNA"/>
</dbReference>